<accession>A0A4Q0M9V7</accession>
<protein>
    <submittedName>
        <fullName evidence="1">Uncharacterized protein</fullName>
    </submittedName>
</protein>
<evidence type="ECO:0000313" key="2">
    <source>
        <dbReference type="Proteomes" id="UP000289708"/>
    </source>
</evidence>
<dbReference type="Proteomes" id="UP000289708">
    <property type="component" value="Unassembled WGS sequence"/>
</dbReference>
<dbReference type="EMBL" id="RYFI01000019">
    <property type="protein sequence ID" value="RXF69944.1"/>
    <property type="molecule type" value="Genomic_DNA"/>
</dbReference>
<dbReference type="RefSeq" id="WP_128778773.1">
    <property type="nucleotide sequence ID" value="NZ_RYFI01000019.1"/>
</dbReference>
<keyword evidence="2" id="KW-1185">Reference proteome</keyword>
<sequence length="206" mass="22285">MEQALLIVSIAIALRGLHRDGLLEPARANGIAGRGADVIELLGIVSRLEDEAEIRERLGEPGVADLHVRAAGMERLALELLDAGGWLAVFDAAPDHARNTWEALAADLSAAHAQKVKPAPDGIEVQVDMARRTMHVRMSMRPLLDRWWIGRLFGPGRPGHRWPMVGGKIHGDPRSVDGDEVMIVAVVEGQTARGLSGLDYELGRPA</sequence>
<proteinExistence type="predicted"/>
<organism evidence="1 2">
    <name type="scientific">Hansschlegelia zhihuaiae</name>
    <dbReference type="NCBI Taxonomy" id="405005"/>
    <lineage>
        <taxon>Bacteria</taxon>
        <taxon>Pseudomonadati</taxon>
        <taxon>Pseudomonadota</taxon>
        <taxon>Alphaproteobacteria</taxon>
        <taxon>Hyphomicrobiales</taxon>
        <taxon>Methylopilaceae</taxon>
        <taxon>Hansschlegelia</taxon>
    </lineage>
</organism>
<comment type="caution">
    <text evidence="1">The sequence shown here is derived from an EMBL/GenBank/DDBJ whole genome shotgun (WGS) entry which is preliminary data.</text>
</comment>
<name>A0A4Q0M9V7_9HYPH</name>
<reference evidence="1 2" key="1">
    <citation type="submission" date="2018-12" db="EMBL/GenBank/DDBJ databases">
        <title>bacterium Hansschlegelia zhihuaiae S113.</title>
        <authorList>
            <person name="He J."/>
        </authorList>
    </citation>
    <scope>NUCLEOTIDE SEQUENCE [LARGE SCALE GENOMIC DNA]</scope>
    <source>
        <strain evidence="1 2">S 113</strain>
    </source>
</reference>
<gene>
    <name evidence="1" type="ORF">EK403_17580</name>
</gene>
<evidence type="ECO:0000313" key="1">
    <source>
        <dbReference type="EMBL" id="RXF69944.1"/>
    </source>
</evidence>
<dbReference type="AlphaFoldDB" id="A0A4Q0M9V7"/>